<dbReference type="Pfam" id="PF10056">
    <property type="entry name" value="DUF2293"/>
    <property type="match status" value="1"/>
</dbReference>
<dbReference type="RefSeq" id="WP_111444054.1">
    <property type="nucleotide sequence ID" value="NZ_QKZK01000002.1"/>
</dbReference>
<dbReference type="OrthoDB" id="258268at2"/>
<name>A0A2W7NKD4_9BACT</name>
<evidence type="ECO:0000259" key="1">
    <source>
        <dbReference type="Pfam" id="PF10056"/>
    </source>
</evidence>
<dbReference type="EMBL" id="QKZK01000002">
    <property type="protein sequence ID" value="PZX20320.1"/>
    <property type="molecule type" value="Genomic_DNA"/>
</dbReference>
<protein>
    <submittedName>
        <fullName evidence="2">Uncharacterized protein DUF2293</fullName>
    </submittedName>
</protein>
<evidence type="ECO:0000313" key="2">
    <source>
        <dbReference type="EMBL" id="PZX20320.1"/>
    </source>
</evidence>
<evidence type="ECO:0000313" key="3">
    <source>
        <dbReference type="Proteomes" id="UP000249239"/>
    </source>
</evidence>
<proteinExistence type="predicted"/>
<feature type="domain" description="DUF2293" evidence="1">
    <location>
        <begin position="123"/>
        <end position="206"/>
    </location>
</feature>
<dbReference type="Proteomes" id="UP000249239">
    <property type="component" value="Unassembled WGS sequence"/>
</dbReference>
<comment type="caution">
    <text evidence="2">The sequence shown here is derived from an EMBL/GenBank/DDBJ whole genome shotgun (WGS) entry which is preliminary data.</text>
</comment>
<dbReference type="InterPro" id="IPR018744">
    <property type="entry name" value="DUF2293"/>
</dbReference>
<reference evidence="2 3" key="1">
    <citation type="submission" date="2018-06" db="EMBL/GenBank/DDBJ databases">
        <title>Genomic Encyclopedia of Archaeal and Bacterial Type Strains, Phase II (KMG-II): from individual species to whole genera.</title>
        <authorList>
            <person name="Goeker M."/>
        </authorList>
    </citation>
    <scope>NUCLEOTIDE SEQUENCE [LARGE SCALE GENOMIC DNA]</scope>
    <source>
        <strain evidence="2 3">DSM 6779</strain>
    </source>
</reference>
<keyword evidence="3" id="KW-1185">Reference proteome</keyword>
<dbReference type="AlphaFoldDB" id="A0A2W7NKD4"/>
<organism evidence="2 3">
    <name type="scientific">Breznakibacter xylanolyticus</name>
    <dbReference type="NCBI Taxonomy" id="990"/>
    <lineage>
        <taxon>Bacteria</taxon>
        <taxon>Pseudomonadati</taxon>
        <taxon>Bacteroidota</taxon>
        <taxon>Bacteroidia</taxon>
        <taxon>Marinilabiliales</taxon>
        <taxon>Marinilabiliaceae</taxon>
        <taxon>Breznakibacter</taxon>
    </lineage>
</organism>
<accession>A0A2W7NKD4</accession>
<gene>
    <name evidence="2" type="ORF">LX69_00317</name>
</gene>
<sequence length="233" mass="26160">MAYQGRIVGLDPKGKLIGDYGEPLTPPAHWAFLPAGDAGVTRKVTAGGDYWRVQVKKGRRTISKGIWASAALIAKAQAEVEAQRGTETYQKRLAGDRQRRQQKQEHYEVEFFNAVRRYLHFDKSHQALEEAVADAVTRHAIPVGSGTVARTAMIPLHERASRAVIAWMRHQTTAYDRLKITPVKGQRRAVRRELAQLSVAVLDRYRQNMPIPINCPLQVAVKKLMSTEQASQN</sequence>